<proteinExistence type="predicted"/>
<organism evidence="5 6">
    <name type="scientific">Apophysomyces ossiformis</name>
    <dbReference type="NCBI Taxonomy" id="679940"/>
    <lineage>
        <taxon>Eukaryota</taxon>
        <taxon>Fungi</taxon>
        <taxon>Fungi incertae sedis</taxon>
        <taxon>Mucoromycota</taxon>
        <taxon>Mucoromycotina</taxon>
        <taxon>Mucoromycetes</taxon>
        <taxon>Mucorales</taxon>
        <taxon>Mucorineae</taxon>
        <taxon>Mucoraceae</taxon>
        <taxon>Apophysomyces</taxon>
    </lineage>
</organism>
<evidence type="ECO:0000256" key="2">
    <source>
        <dbReference type="PROSITE-ProRule" id="PRU00708"/>
    </source>
</evidence>
<dbReference type="NCBIfam" id="TIGR00756">
    <property type="entry name" value="PPR"/>
    <property type="match status" value="3"/>
</dbReference>
<dbReference type="InterPro" id="IPR002885">
    <property type="entry name" value="PPR_rpt"/>
</dbReference>
<feature type="repeat" description="PPR" evidence="2">
    <location>
        <begin position="901"/>
        <end position="936"/>
    </location>
</feature>
<dbReference type="GO" id="GO:0007005">
    <property type="term" value="P:mitochondrion organization"/>
    <property type="evidence" value="ECO:0007669"/>
    <property type="project" value="TreeGrafter"/>
</dbReference>
<dbReference type="SUPFAM" id="SSF48452">
    <property type="entry name" value="TPR-like"/>
    <property type="match status" value="1"/>
</dbReference>
<evidence type="ECO:0000256" key="1">
    <source>
        <dbReference type="ARBA" id="ARBA00022737"/>
    </source>
</evidence>
<keyword evidence="1" id="KW-0677">Repeat</keyword>
<evidence type="ECO:0000259" key="4">
    <source>
        <dbReference type="Pfam" id="PF23276"/>
    </source>
</evidence>
<feature type="repeat" description="PPR" evidence="2">
    <location>
        <begin position="1015"/>
        <end position="1049"/>
    </location>
</feature>
<dbReference type="Gene3D" id="1.25.40.10">
    <property type="entry name" value="Tetratricopeptide repeat domain"/>
    <property type="match status" value="5"/>
</dbReference>
<feature type="repeat" description="PPR" evidence="2">
    <location>
        <begin position="330"/>
        <end position="364"/>
    </location>
</feature>
<dbReference type="GO" id="GO:0005739">
    <property type="term" value="C:mitochondrion"/>
    <property type="evidence" value="ECO:0007669"/>
    <property type="project" value="TreeGrafter"/>
</dbReference>
<dbReference type="Pfam" id="PF13041">
    <property type="entry name" value="PPR_2"/>
    <property type="match status" value="1"/>
</dbReference>
<dbReference type="InterPro" id="IPR011990">
    <property type="entry name" value="TPR-like_helical_dom_sf"/>
</dbReference>
<evidence type="ECO:0008006" key="7">
    <source>
        <dbReference type="Google" id="ProtNLM"/>
    </source>
</evidence>
<dbReference type="PROSITE" id="PS51375">
    <property type="entry name" value="PPR"/>
    <property type="match status" value="6"/>
</dbReference>
<dbReference type="PANTHER" id="PTHR47934">
    <property type="entry name" value="PENTATRICOPEPTIDE REPEAT-CONTAINING PROTEIN PET309, MITOCHONDRIAL"/>
    <property type="match status" value="1"/>
</dbReference>
<dbReference type="AlphaFoldDB" id="A0A8H7BWW7"/>
<dbReference type="OrthoDB" id="411857at2759"/>
<gene>
    <name evidence="5" type="ORF">EC973_000614</name>
</gene>
<evidence type="ECO:0000313" key="5">
    <source>
        <dbReference type="EMBL" id="KAF7731199.1"/>
    </source>
</evidence>
<feature type="repeat" description="PPR" evidence="2">
    <location>
        <begin position="756"/>
        <end position="790"/>
    </location>
</feature>
<feature type="domain" description="Pentatricopeptide repeat-containing protein-mitochondrial" evidence="4">
    <location>
        <begin position="848"/>
        <end position="964"/>
    </location>
</feature>
<accession>A0A8H7BWW7</accession>
<name>A0A8H7BWW7_9FUNG</name>
<dbReference type="InterPro" id="IPR051114">
    <property type="entry name" value="Mito_RNA_Proc_CCM1"/>
</dbReference>
<evidence type="ECO:0000313" key="6">
    <source>
        <dbReference type="Proteomes" id="UP000605846"/>
    </source>
</evidence>
<dbReference type="PANTHER" id="PTHR47934:SF6">
    <property type="entry name" value="MITOCHONDRIAL GROUP I INTRON SPLICING FACTOR CCM1-RELATED"/>
    <property type="match status" value="1"/>
</dbReference>
<reference evidence="5" key="1">
    <citation type="submission" date="2020-01" db="EMBL/GenBank/DDBJ databases">
        <title>Genome Sequencing of Three Apophysomyces-Like Fungal Strains Confirms a Novel Fungal Genus in the Mucoromycota with divergent Burkholderia-like Endosymbiotic Bacteria.</title>
        <authorList>
            <person name="Stajich J.E."/>
            <person name="Macias A.M."/>
            <person name="Carter-House D."/>
            <person name="Lovett B."/>
            <person name="Kasson L.R."/>
            <person name="Berry K."/>
            <person name="Grigoriev I."/>
            <person name="Chang Y."/>
            <person name="Spatafora J."/>
            <person name="Kasson M.T."/>
        </authorList>
    </citation>
    <scope>NUCLEOTIDE SEQUENCE</scope>
    <source>
        <strain evidence="5">NRRL A-21654</strain>
    </source>
</reference>
<feature type="domain" description="PROP1-like PPR" evidence="3">
    <location>
        <begin position="257"/>
        <end position="430"/>
    </location>
</feature>
<comment type="caution">
    <text evidence="5">The sequence shown here is derived from an EMBL/GenBank/DDBJ whole genome shotgun (WGS) entry which is preliminary data.</text>
</comment>
<dbReference type="GO" id="GO:0003729">
    <property type="term" value="F:mRNA binding"/>
    <property type="evidence" value="ECO:0007669"/>
    <property type="project" value="TreeGrafter"/>
</dbReference>
<evidence type="ECO:0000259" key="3">
    <source>
        <dbReference type="Pfam" id="PF17177"/>
    </source>
</evidence>
<dbReference type="Pfam" id="PF23276">
    <property type="entry name" value="TPR_24"/>
    <property type="match status" value="1"/>
</dbReference>
<protein>
    <recommendedName>
        <fullName evidence="7">Pentacotripeptide-repeat region of PRORP domain-containing protein</fullName>
    </recommendedName>
</protein>
<dbReference type="Pfam" id="PF17177">
    <property type="entry name" value="PPR_long"/>
    <property type="match status" value="1"/>
</dbReference>
<dbReference type="InterPro" id="IPR033443">
    <property type="entry name" value="PROP1-like_PPR_dom"/>
</dbReference>
<dbReference type="GO" id="GO:0006396">
    <property type="term" value="P:RNA processing"/>
    <property type="evidence" value="ECO:0007669"/>
    <property type="project" value="TreeGrafter"/>
</dbReference>
<dbReference type="Proteomes" id="UP000605846">
    <property type="component" value="Unassembled WGS sequence"/>
</dbReference>
<dbReference type="Pfam" id="PF01535">
    <property type="entry name" value="PPR"/>
    <property type="match status" value="3"/>
</dbReference>
<dbReference type="EMBL" id="JABAYA010000011">
    <property type="protein sequence ID" value="KAF7731199.1"/>
    <property type="molecule type" value="Genomic_DNA"/>
</dbReference>
<sequence length="1061" mass="118659">MPSSALFISSKKIQSTPVTPITSRTSSYTKLRRLSEQENADKPHIALLQPSIIPLQPNNDLPTDLITPPPSPKAQPLDATTNERILAAKRDGNLKTVVAEYQALKKEGVLLTHHTYNLILECFAALRRDGSPLTQMIKVYEEMLRTQVQPTGSTYAILIRTLCKRDVEVQKVVAMLRRQSARSGKQTKSNDIAVLEAEENLAKALAIFDCAVAEDLVQEFDVDLYNQLLRVLSHYGNTVDSLHVYEQLCRNSTPTSATFAALINLFGRAGDLASALQYFEEYAKRKPSMEPHDASYVYNALVDSHLKCNQLPGALRIVQEDMVTEGVRVTIIPYNSIVRHYCAHGQMEEARKLVQKLEAPLPTPDASTFGPILSAYCQANNFEAATDMYEALVKTDISKAYGNLANYALLCLNNPSNDKVLEVVDDMRMAGLEPDAVLSERIVVHFAQANKIPQAISALHSVLEAMSSRTASKGASNLMSAALKVAQASKQLMQTLEVVRTVTRVASMSPALAKVLVEHYEPCASLSIADYRLLYEAALTARDEIDFDRVIMTLLDAKTDMHLDAELVGKVSSHLSEQNAKKWKAAFPPVLEVPYKMEDTEMESRETGEIMKAVIRGERAEASKVLNRILQRGQVPEAESIRDAIALVGKQGHLDTALNMYNASIKAYKEVLMAKDTQRAEKAIFMITNSVLIGYAQQGDMVNAKKYYEEIKKMGRYPDGNGYASLLLGSAKCATDEATDALTIYDEAKRHDVKPTTFFYNVVISKLAKARKLEPALCLFEEMRHFKITPNSITYGAIISACVRAGSESNCRRLFGELLSSASYQPRVGPFNNMMQFYVRQQPDRERALEYFAELRRRQIKPSPHTYKLLMEAYATIAPYDMPTAHRMLNDMKRRDRLEPQATHYATLIYSYGTLQRDVQSADRVFQEMIKSGVEADEVVYQAMLDTLISNNQLNRAEGFYKKMLKTIQKSSSPYIENLFIRGYGNKGLVKKAEAMFNAMTDDKVHAKSSTVIREPSTYEAMVRAYLDNNMVAKAKSILDRMVKREFPEKVTAAVAELITA</sequence>
<feature type="repeat" description="PPR" evidence="2">
    <location>
        <begin position="365"/>
        <end position="399"/>
    </location>
</feature>
<feature type="repeat" description="PPR" evidence="2">
    <location>
        <begin position="791"/>
        <end position="826"/>
    </location>
</feature>
<keyword evidence="6" id="KW-1185">Reference proteome</keyword>
<dbReference type="InterPro" id="IPR057027">
    <property type="entry name" value="TPR_mt"/>
</dbReference>